<proteinExistence type="predicted"/>
<feature type="domain" description="Arc-like DNA binding" evidence="1">
    <location>
        <begin position="3"/>
        <end position="42"/>
    </location>
</feature>
<dbReference type="Gene3D" id="1.10.1220.10">
    <property type="entry name" value="Met repressor-like"/>
    <property type="match status" value="1"/>
</dbReference>
<dbReference type="EMBL" id="VUMD01000008">
    <property type="protein sequence ID" value="MSS37128.1"/>
    <property type="molecule type" value="Genomic_DNA"/>
</dbReference>
<dbReference type="RefSeq" id="WP_154472552.1">
    <property type="nucleotide sequence ID" value="NZ_VUMD01000008.1"/>
</dbReference>
<organism evidence="2 3">
    <name type="scientific">Clostridium porci</name>
    <dbReference type="NCBI Taxonomy" id="2605778"/>
    <lineage>
        <taxon>Bacteria</taxon>
        <taxon>Bacillati</taxon>
        <taxon>Bacillota</taxon>
        <taxon>Clostridia</taxon>
        <taxon>Eubacteriales</taxon>
        <taxon>Clostridiaceae</taxon>
        <taxon>Clostridium</taxon>
    </lineage>
</organism>
<dbReference type="Pfam" id="PF03869">
    <property type="entry name" value="Arc"/>
    <property type="match status" value="1"/>
</dbReference>
<dbReference type="GO" id="GO:0003677">
    <property type="term" value="F:DNA binding"/>
    <property type="evidence" value="ECO:0007669"/>
    <property type="project" value="UniProtKB-KW"/>
</dbReference>
<keyword evidence="3" id="KW-1185">Reference proteome</keyword>
<dbReference type="Proteomes" id="UP000429958">
    <property type="component" value="Unassembled WGS sequence"/>
</dbReference>
<gene>
    <name evidence="2" type="ORF">FYJ39_11195</name>
</gene>
<keyword evidence="2" id="KW-0238">DNA-binding</keyword>
<sequence>MPSKKPQFVIRAEQEILDKIAYIESENERSSTQEIVYLIKQRIKSYEQEHGEI</sequence>
<dbReference type="InterPro" id="IPR010985">
    <property type="entry name" value="Ribbon_hlx_hlx"/>
</dbReference>
<comment type="caution">
    <text evidence="2">The sequence shown here is derived from an EMBL/GenBank/DDBJ whole genome shotgun (WGS) entry which is preliminary data.</text>
</comment>
<name>A0A7X2NLR5_9CLOT</name>
<dbReference type="AlphaFoldDB" id="A0A7X2NLR5"/>
<protein>
    <submittedName>
        <fullName evidence="2">Arc family DNA-binding protein</fullName>
    </submittedName>
</protein>
<dbReference type="GO" id="GO:0006355">
    <property type="term" value="P:regulation of DNA-templated transcription"/>
    <property type="evidence" value="ECO:0007669"/>
    <property type="project" value="InterPro"/>
</dbReference>
<evidence type="ECO:0000313" key="2">
    <source>
        <dbReference type="EMBL" id="MSS37128.1"/>
    </source>
</evidence>
<evidence type="ECO:0000313" key="3">
    <source>
        <dbReference type="Proteomes" id="UP000429958"/>
    </source>
</evidence>
<dbReference type="SUPFAM" id="SSF47598">
    <property type="entry name" value="Ribbon-helix-helix"/>
    <property type="match status" value="1"/>
</dbReference>
<dbReference type="InterPro" id="IPR013321">
    <property type="entry name" value="Arc_rbn_hlx_hlx"/>
</dbReference>
<evidence type="ECO:0000259" key="1">
    <source>
        <dbReference type="Pfam" id="PF03869"/>
    </source>
</evidence>
<dbReference type="InterPro" id="IPR005569">
    <property type="entry name" value="Arc_DNA-bd_dom"/>
</dbReference>
<accession>A0A7X2NLR5</accession>
<reference evidence="2 3" key="1">
    <citation type="submission" date="2019-08" db="EMBL/GenBank/DDBJ databases">
        <title>In-depth cultivation of the pig gut microbiome towards novel bacterial diversity and tailored functional studies.</title>
        <authorList>
            <person name="Wylensek D."/>
            <person name="Hitch T.C.A."/>
            <person name="Clavel T."/>
        </authorList>
    </citation>
    <scope>NUCLEOTIDE SEQUENCE [LARGE SCALE GENOMIC DNA]</scope>
    <source>
        <strain evidence="2 3">WCA-389-WT-23D1</strain>
    </source>
</reference>